<proteinExistence type="predicted"/>
<dbReference type="Proteomes" id="UP001595797">
    <property type="component" value="Unassembled WGS sequence"/>
</dbReference>
<gene>
    <name evidence="1" type="ORF">ACFPCS_15825</name>
</gene>
<comment type="caution">
    <text evidence="1">The sequence shown here is derived from an EMBL/GenBank/DDBJ whole genome shotgun (WGS) entry which is preliminary data.</text>
</comment>
<accession>A0ABV9TNL8</accession>
<organism evidence="1 2">
    <name type="scientific">Kocuria oceani</name>
    <dbReference type="NCBI Taxonomy" id="988827"/>
    <lineage>
        <taxon>Bacteria</taxon>
        <taxon>Bacillati</taxon>
        <taxon>Actinomycetota</taxon>
        <taxon>Actinomycetes</taxon>
        <taxon>Micrococcales</taxon>
        <taxon>Micrococcaceae</taxon>
        <taxon>Kocuria</taxon>
    </lineage>
</organism>
<reference evidence="2" key="1">
    <citation type="journal article" date="2019" name="Int. J. Syst. Evol. Microbiol.">
        <title>The Global Catalogue of Microorganisms (GCM) 10K type strain sequencing project: providing services to taxonomists for standard genome sequencing and annotation.</title>
        <authorList>
            <consortium name="The Broad Institute Genomics Platform"/>
            <consortium name="The Broad Institute Genome Sequencing Center for Infectious Disease"/>
            <person name="Wu L."/>
            <person name="Ma J."/>
        </authorList>
    </citation>
    <scope>NUCLEOTIDE SEQUENCE [LARGE SCALE GENOMIC DNA]</scope>
    <source>
        <strain evidence="2">CGMCC 4.6946</strain>
    </source>
</reference>
<keyword evidence="2" id="KW-1185">Reference proteome</keyword>
<dbReference type="RefSeq" id="WP_277551351.1">
    <property type="nucleotide sequence ID" value="NZ_JARAMH010000008.1"/>
</dbReference>
<dbReference type="EMBL" id="JBHSIW010000024">
    <property type="protein sequence ID" value="MFC4905038.1"/>
    <property type="molecule type" value="Genomic_DNA"/>
</dbReference>
<evidence type="ECO:0000313" key="1">
    <source>
        <dbReference type="EMBL" id="MFC4905038.1"/>
    </source>
</evidence>
<evidence type="ECO:0000313" key="2">
    <source>
        <dbReference type="Proteomes" id="UP001595797"/>
    </source>
</evidence>
<name>A0ABV9TNL8_9MICC</name>
<protein>
    <submittedName>
        <fullName evidence="1">Uncharacterized protein</fullName>
    </submittedName>
</protein>
<sequence length="43" mass="4521">MTTFQVVQARERSIEAAGAGRGADTARAAPAGMYSTDDSCLTW</sequence>